<sequence>MAPGNCKVAALALCALLAVAASACDPSALTPCMSAIMLGAAPTADCCARLLEQQPCLCQYARDPSYRGYVTSPSAQSAILVKTDGAPRHISKMIITKREGTKVLPEGLLMEDDSAEMFTSLEFVMPRSYEQRESGSRNPADL</sequence>
<organism evidence="4 5">
    <name type="scientific">Zizania palustris</name>
    <name type="common">Northern wild rice</name>
    <dbReference type="NCBI Taxonomy" id="103762"/>
    <lineage>
        <taxon>Eukaryota</taxon>
        <taxon>Viridiplantae</taxon>
        <taxon>Streptophyta</taxon>
        <taxon>Embryophyta</taxon>
        <taxon>Tracheophyta</taxon>
        <taxon>Spermatophyta</taxon>
        <taxon>Magnoliopsida</taxon>
        <taxon>Liliopsida</taxon>
        <taxon>Poales</taxon>
        <taxon>Poaceae</taxon>
        <taxon>BOP clade</taxon>
        <taxon>Oryzoideae</taxon>
        <taxon>Oryzeae</taxon>
        <taxon>Zizaniinae</taxon>
        <taxon>Zizania</taxon>
    </lineage>
</organism>
<evidence type="ECO:0000256" key="2">
    <source>
        <dbReference type="ARBA" id="ARBA00023121"/>
    </source>
</evidence>
<dbReference type="Proteomes" id="UP000729402">
    <property type="component" value="Unassembled WGS sequence"/>
</dbReference>
<keyword evidence="3" id="KW-0732">Signal</keyword>
<accession>A0A8J5SKM5</accession>
<feature type="chain" id="PRO_5035283119" description="Bifunctional inhibitor/plant lipid transfer protein/seed storage helical domain-containing protein" evidence="3">
    <location>
        <begin position="24"/>
        <end position="142"/>
    </location>
</feature>
<dbReference type="GO" id="GO:0008289">
    <property type="term" value="F:lipid binding"/>
    <property type="evidence" value="ECO:0007669"/>
    <property type="project" value="UniProtKB-KW"/>
</dbReference>
<dbReference type="AlphaFoldDB" id="A0A8J5SKM5"/>
<dbReference type="GO" id="GO:0006869">
    <property type="term" value="P:lipid transport"/>
    <property type="evidence" value="ECO:0007669"/>
    <property type="project" value="InterPro"/>
</dbReference>
<keyword evidence="2" id="KW-0446">Lipid-binding</keyword>
<reference evidence="4" key="1">
    <citation type="journal article" date="2021" name="bioRxiv">
        <title>Whole Genome Assembly and Annotation of Northern Wild Rice, Zizania palustris L., Supports a Whole Genome Duplication in the Zizania Genus.</title>
        <authorList>
            <person name="Haas M."/>
            <person name="Kono T."/>
            <person name="Macchietto M."/>
            <person name="Millas R."/>
            <person name="McGilp L."/>
            <person name="Shao M."/>
            <person name="Duquette J."/>
            <person name="Hirsch C.N."/>
            <person name="Kimball J."/>
        </authorList>
    </citation>
    <scope>NUCLEOTIDE SEQUENCE</scope>
    <source>
        <tissue evidence="4">Fresh leaf tissue</tissue>
    </source>
</reference>
<keyword evidence="5" id="KW-1185">Reference proteome</keyword>
<evidence type="ECO:0000256" key="3">
    <source>
        <dbReference type="SAM" id="SignalP"/>
    </source>
</evidence>
<protein>
    <recommendedName>
        <fullName evidence="6">Bifunctional inhibitor/plant lipid transfer protein/seed storage helical domain-containing protein</fullName>
    </recommendedName>
</protein>
<name>A0A8J5SKM5_ZIZPA</name>
<dbReference type="CDD" id="cd01959">
    <property type="entry name" value="nsLTP2"/>
    <property type="match status" value="1"/>
</dbReference>
<reference evidence="4" key="2">
    <citation type="submission" date="2021-02" db="EMBL/GenBank/DDBJ databases">
        <authorList>
            <person name="Kimball J.A."/>
            <person name="Haas M.W."/>
            <person name="Macchietto M."/>
            <person name="Kono T."/>
            <person name="Duquette J."/>
            <person name="Shao M."/>
        </authorList>
    </citation>
    <scope>NUCLEOTIDE SEQUENCE</scope>
    <source>
        <tissue evidence="4">Fresh leaf tissue</tissue>
    </source>
</reference>
<comment type="caution">
    <text evidence="4">The sequence shown here is derived from an EMBL/GenBank/DDBJ whole genome shotgun (WGS) entry which is preliminary data.</text>
</comment>
<dbReference type="OrthoDB" id="665742at2759"/>
<evidence type="ECO:0000313" key="4">
    <source>
        <dbReference type="EMBL" id="KAG8074698.1"/>
    </source>
</evidence>
<feature type="signal peptide" evidence="3">
    <location>
        <begin position="1"/>
        <end position="23"/>
    </location>
</feature>
<keyword evidence="1" id="KW-0813">Transport</keyword>
<gene>
    <name evidence="4" type="ORF">GUJ93_ZPchr0006g41616</name>
</gene>
<evidence type="ECO:0000256" key="1">
    <source>
        <dbReference type="ARBA" id="ARBA00022448"/>
    </source>
</evidence>
<dbReference type="PANTHER" id="PTHR33214">
    <property type="entry name" value="BIFUNCTIONAL INHIBITOR/LIPID-TRANSFER PROTEIN/SEED STORAGE 2S ALBUMIN SUPERFAMILY PROTEIN"/>
    <property type="match status" value="1"/>
</dbReference>
<dbReference type="PANTHER" id="PTHR33214:SF43">
    <property type="entry name" value="OS06G0705400 PROTEIN"/>
    <property type="match status" value="1"/>
</dbReference>
<dbReference type="EMBL" id="JAAALK010000283">
    <property type="protein sequence ID" value="KAG8074698.1"/>
    <property type="molecule type" value="Genomic_DNA"/>
</dbReference>
<evidence type="ECO:0000313" key="5">
    <source>
        <dbReference type="Proteomes" id="UP000729402"/>
    </source>
</evidence>
<proteinExistence type="predicted"/>
<dbReference type="PROSITE" id="PS51257">
    <property type="entry name" value="PROKAR_LIPOPROTEIN"/>
    <property type="match status" value="1"/>
</dbReference>
<evidence type="ECO:0008006" key="6">
    <source>
        <dbReference type="Google" id="ProtNLM"/>
    </source>
</evidence>
<dbReference type="InterPro" id="IPR033872">
    <property type="entry name" value="nsLTP2"/>
</dbReference>